<dbReference type="SUPFAM" id="SSF56801">
    <property type="entry name" value="Acetyl-CoA synthetase-like"/>
    <property type="match status" value="1"/>
</dbReference>
<accession>X1PP94</accession>
<dbReference type="GO" id="GO:0006085">
    <property type="term" value="P:acetyl-CoA biosynthetic process"/>
    <property type="evidence" value="ECO:0007669"/>
    <property type="project" value="TreeGrafter"/>
</dbReference>
<dbReference type="Pfam" id="PF16177">
    <property type="entry name" value="ACAS_N"/>
    <property type="match status" value="1"/>
</dbReference>
<feature type="domain" description="AMP-dependent synthetase/ligase" evidence="2">
    <location>
        <begin position="77"/>
        <end position="187"/>
    </location>
</feature>
<sequence length="205" mass="23842">MIKKGHLYYPSEEFKKSAWVNNRAIYKKAAKDPVKFWEGLAKDLVWFKKWNKAFIHKPPYFEWFVGGKINITENALDKNLETRRNKVALIWEPEPVEERQRVFTYYDLFREVNRFANALKKLGVKKGDRIGIYLPMIPEVIIAMLGCARIGAVHSVVFSAFSSRALNIRLRDTKAKVLITADGYYRKGKVIDLKKNADEGIKKTE</sequence>
<proteinExistence type="inferred from homology"/>
<protein>
    <recommendedName>
        <fullName evidence="5">AMP-dependent synthetase/ligase domain-containing protein</fullName>
    </recommendedName>
</protein>
<evidence type="ECO:0000259" key="3">
    <source>
        <dbReference type="Pfam" id="PF16177"/>
    </source>
</evidence>
<evidence type="ECO:0008006" key="5">
    <source>
        <dbReference type="Google" id="ProtNLM"/>
    </source>
</evidence>
<dbReference type="PANTHER" id="PTHR24095">
    <property type="entry name" value="ACETYL-COENZYME A SYNTHETASE"/>
    <property type="match status" value="1"/>
</dbReference>
<name>X1PP94_9ZZZZ</name>
<evidence type="ECO:0000259" key="2">
    <source>
        <dbReference type="Pfam" id="PF00501"/>
    </source>
</evidence>
<dbReference type="InterPro" id="IPR032387">
    <property type="entry name" value="ACAS_N"/>
</dbReference>
<reference evidence="4" key="1">
    <citation type="journal article" date="2014" name="Front. Microbiol.">
        <title>High frequency of phylogenetically diverse reductive dehalogenase-homologous genes in deep subseafloor sedimentary metagenomes.</title>
        <authorList>
            <person name="Kawai M."/>
            <person name="Futagami T."/>
            <person name="Toyoda A."/>
            <person name="Takaki Y."/>
            <person name="Nishi S."/>
            <person name="Hori S."/>
            <person name="Arai W."/>
            <person name="Tsubouchi T."/>
            <person name="Morono Y."/>
            <person name="Uchiyama I."/>
            <person name="Ito T."/>
            <person name="Fujiyama A."/>
            <person name="Inagaki F."/>
            <person name="Takami H."/>
        </authorList>
    </citation>
    <scope>NUCLEOTIDE SEQUENCE</scope>
    <source>
        <strain evidence="4">Expedition CK06-06</strain>
    </source>
</reference>
<comment type="caution">
    <text evidence="4">The sequence shown here is derived from an EMBL/GenBank/DDBJ whole genome shotgun (WGS) entry which is preliminary data.</text>
</comment>
<dbReference type="InterPro" id="IPR000873">
    <property type="entry name" value="AMP-dep_synth/lig_dom"/>
</dbReference>
<comment type="similarity">
    <text evidence="1">Belongs to the ATP-dependent AMP-binding enzyme family.</text>
</comment>
<feature type="non-terminal residue" evidence="4">
    <location>
        <position position="205"/>
    </location>
</feature>
<organism evidence="4">
    <name type="scientific">marine sediment metagenome</name>
    <dbReference type="NCBI Taxonomy" id="412755"/>
    <lineage>
        <taxon>unclassified sequences</taxon>
        <taxon>metagenomes</taxon>
        <taxon>ecological metagenomes</taxon>
    </lineage>
</organism>
<dbReference type="EMBL" id="BARV01027754">
    <property type="protein sequence ID" value="GAI40865.1"/>
    <property type="molecule type" value="Genomic_DNA"/>
</dbReference>
<dbReference type="Pfam" id="PF00501">
    <property type="entry name" value="AMP-binding"/>
    <property type="match status" value="1"/>
</dbReference>
<gene>
    <name evidence="4" type="ORF">S06H3_44594</name>
</gene>
<dbReference type="InterPro" id="IPR042099">
    <property type="entry name" value="ANL_N_sf"/>
</dbReference>
<dbReference type="PANTHER" id="PTHR24095:SF232">
    <property type="entry name" value="ACETYL-COENZYME A SYNTHETASE"/>
    <property type="match status" value="1"/>
</dbReference>
<evidence type="ECO:0000313" key="4">
    <source>
        <dbReference type="EMBL" id="GAI40865.1"/>
    </source>
</evidence>
<feature type="domain" description="Acetyl-coenzyme A synthetase N-terminal" evidence="3">
    <location>
        <begin position="23"/>
        <end position="75"/>
    </location>
</feature>
<dbReference type="GO" id="GO:0003987">
    <property type="term" value="F:acetate-CoA ligase activity"/>
    <property type="evidence" value="ECO:0007669"/>
    <property type="project" value="TreeGrafter"/>
</dbReference>
<evidence type="ECO:0000256" key="1">
    <source>
        <dbReference type="ARBA" id="ARBA00006432"/>
    </source>
</evidence>
<dbReference type="Gene3D" id="3.40.50.12780">
    <property type="entry name" value="N-terminal domain of ligase-like"/>
    <property type="match status" value="1"/>
</dbReference>
<dbReference type="AlphaFoldDB" id="X1PP94"/>